<dbReference type="InterPro" id="IPR051698">
    <property type="entry name" value="Transposase_11-like"/>
</dbReference>
<dbReference type="PANTHER" id="PTHR30298">
    <property type="entry name" value="H REPEAT-ASSOCIATED PREDICTED TRANSPOSASE"/>
    <property type="match status" value="1"/>
</dbReference>
<dbReference type="Proteomes" id="UP000236724">
    <property type="component" value="Unassembled WGS sequence"/>
</dbReference>
<dbReference type="GO" id="GO:0003677">
    <property type="term" value="F:DNA binding"/>
    <property type="evidence" value="ECO:0007669"/>
    <property type="project" value="InterPro"/>
</dbReference>
<evidence type="ECO:0000313" key="2">
    <source>
        <dbReference type="EMBL" id="SEH06121.1"/>
    </source>
</evidence>
<protein>
    <submittedName>
        <fullName evidence="3">Transposase DDE domain protein</fullName>
    </submittedName>
</protein>
<dbReference type="Pfam" id="PF01609">
    <property type="entry name" value="DDE_Tnp_1"/>
    <property type="match status" value="1"/>
</dbReference>
<dbReference type="InterPro" id="IPR002559">
    <property type="entry name" value="Transposase_11"/>
</dbReference>
<evidence type="ECO:0000313" key="4">
    <source>
        <dbReference type="Proteomes" id="UP000236724"/>
    </source>
</evidence>
<evidence type="ECO:0000313" key="3">
    <source>
        <dbReference type="EMBL" id="SEH07057.1"/>
    </source>
</evidence>
<gene>
    <name evidence="2" type="ORF">MBHS_01976</name>
    <name evidence="3" type="ORF">MBHS_02924</name>
</gene>
<dbReference type="GO" id="GO:0004803">
    <property type="term" value="F:transposase activity"/>
    <property type="evidence" value="ECO:0007669"/>
    <property type="project" value="InterPro"/>
</dbReference>
<organism evidence="3 4">
    <name type="scientific">Candidatus Venteria ishoeyi</name>
    <dbReference type="NCBI Taxonomy" id="1899563"/>
    <lineage>
        <taxon>Bacteria</taxon>
        <taxon>Pseudomonadati</taxon>
        <taxon>Pseudomonadota</taxon>
        <taxon>Gammaproteobacteria</taxon>
        <taxon>Thiotrichales</taxon>
        <taxon>Thiotrichaceae</taxon>
        <taxon>Venteria</taxon>
    </lineage>
</organism>
<sequence>MTAKRECKGKVTEETRYFISSLDATDPKRLGQIVRAHWGIENNLHWVLDYAFDEDKQRARIGNSDANMAIVRHIALNLLKAEKTSKVGIKTKRLKAGWNETYLLKILLGTS</sequence>
<keyword evidence="4" id="KW-1185">Reference proteome</keyword>
<dbReference type="PANTHER" id="PTHR30298:SF0">
    <property type="entry name" value="PROTEIN YBFL-RELATED"/>
    <property type="match status" value="1"/>
</dbReference>
<feature type="domain" description="Transposase IS4-like" evidence="1">
    <location>
        <begin position="20"/>
        <end position="78"/>
    </location>
</feature>
<evidence type="ECO:0000259" key="1">
    <source>
        <dbReference type="Pfam" id="PF01609"/>
    </source>
</evidence>
<dbReference type="EMBL" id="FMSV02000513">
    <property type="protein sequence ID" value="SEH07057.1"/>
    <property type="molecule type" value="Genomic_DNA"/>
</dbReference>
<dbReference type="InterPro" id="IPR047647">
    <property type="entry name" value="ISAs1_transpos"/>
</dbReference>
<dbReference type="NCBIfam" id="NF033564">
    <property type="entry name" value="transpos_ISAs1"/>
    <property type="match status" value="1"/>
</dbReference>
<accession>A0A1H6FAD8</accession>
<dbReference type="GO" id="GO:0006313">
    <property type="term" value="P:DNA transposition"/>
    <property type="evidence" value="ECO:0007669"/>
    <property type="project" value="InterPro"/>
</dbReference>
<name>A0A1H6FAD8_9GAMM</name>
<dbReference type="AlphaFoldDB" id="A0A1H6FAD8"/>
<dbReference type="EMBL" id="FMSV02000433">
    <property type="protein sequence ID" value="SEH06121.1"/>
    <property type="molecule type" value="Genomic_DNA"/>
</dbReference>
<reference evidence="3 4" key="1">
    <citation type="submission" date="2016-10" db="EMBL/GenBank/DDBJ databases">
        <authorList>
            <person name="de Groot N.N."/>
        </authorList>
    </citation>
    <scope>NUCLEOTIDE SEQUENCE [LARGE SCALE GENOMIC DNA]</scope>
    <source>
        <strain evidence="3">MBHS1</strain>
    </source>
</reference>
<proteinExistence type="predicted"/>